<dbReference type="RefSeq" id="WP_030263456.1">
    <property type="nucleotide sequence ID" value="NZ_JBHEZZ010000023.1"/>
</dbReference>
<evidence type="ECO:0000313" key="2">
    <source>
        <dbReference type="EMBL" id="MFC1405726.1"/>
    </source>
</evidence>
<evidence type="ECO:0000313" key="3">
    <source>
        <dbReference type="Proteomes" id="UP001592528"/>
    </source>
</evidence>
<gene>
    <name evidence="2" type="ORF">ACEZDJ_30995</name>
</gene>
<dbReference type="Proteomes" id="UP001592528">
    <property type="component" value="Unassembled WGS sequence"/>
</dbReference>
<feature type="region of interest" description="Disordered" evidence="1">
    <location>
        <begin position="1"/>
        <end position="36"/>
    </location>
</feature>
<proteinExistence type="predicted"/>
<accession>A0ABV6UWJ4</accession>
<comment type="caution">
    <text evidence="2">The sequence shown here is derived from an EMBL/GenBank/DDBJ whole genome shotgun (WGS) entry which is preliminary data.</text>
</comment>
<protein>
    <submittedName>
        <fullName evidence="2">Uncharacterized protein</fullName>
    </submittedName>
</protein>
<organism evidence="2 3">
    <name type="scientific">Streptacidiphilus cavernicola</name>
    <dbReference type="NCBI Taxonomy" id="3342716"/>
    <lineage>
        <taxon>Bacteria</taxon>
        <taxon>Bacillati</taxon>
        <taxon>Actinomycetota</taxon>
        <taxon>Actinomycetes</taxon>
        <taxon>Kitasatosporales</taxon>
        <taxon>Streptomycetaceae</taxon>
        <taxon>Streptacidiphilus</taxon>
    </lineage>
</organism>
<evidence type="ECO:0000256" key="1">
    <source>
        <dbReference type="SAM" id="MobiDB-lite"/>
    </source>
</evidence>
<feature type="compositionally biased region" description="Basic and acidic residues" evidence="1">
    <location>
        <begin position="16"/>
        <end position="34"/>
    </location>
</feature>
<name>A0ABV6UWJ4_9ACTN</name>
<dbReference type="EMBL" id="JBHEZZ010000023">
    <property type="protein sequence ID" value="MFC1405726.1"/>
    <property type="molecule type" value="Genomic_DNA"/>
</dbReference>
<sequence>MTGWSPGQRTALPAADRSERLRPGAATDRREPARDAVAALSQGRVDLAMLANLDRYGTTATVN</sequence>
<keyword evidence="3" id="KW-1185">Reference proteome</keyword>
<reference evidence="2 3" key="1">
    <citation type="submission" date="2024-09" db="EMBL/GenBank/DDBJ databases">
        <authorList>
            <person name="Lee S.D."/>
        </authorList>
    </citation>
    <scope>NUCLEOTIDE SEQUENCE [LARGE SCALE GENOMIC DNA]</scope>
    <source>
        <strain evidence="2 3">N1-5</strain>
    </source>
</reference>